<organism evidence="9 10">
    <name type="scientific">Peribacillus faecalis</name>
    <dbReference type="NCBI Taxonomy" id="2772559"/>
    <lineage>
        <taxon>Bacteria</taxon>
        <taxon>Bacillati</taxon>
        <taxon>Bacillota</taxon>
        <taxon>Bacilli</taxon>
        <taxon>Bacillales</taxon>
        <taxon>Bacillaceae</taxon>
        <taxon>Peribacillus</taxon>
    </lineage>
</organism>
<gene>
    <name evidence="9" type="ORF">IEO70_19235</name>
</gene>
<dbReference type="HAMAP" id="MF_01515">
    <property type="entry name" value="UPF0316"/>
    <property type="match status" value="1"/>
</dbReference>
<feature type="transmembrane region" description="Helical" evidence="6">
    <location>
        <begin position="29"/>
        <end position="51"/>
    </location>
</feature>
<sequence>MKEILIILLLQLIYVPCFTLRTIFLVKHLIVPASILGFVESLIYVFGLSLVFNGNQTFLGMLVYAFGFGLGILIGTKIEQKLAIGYTTFNVNLPHKNEELIKRLRNEGYGVTVFHGEGMNSERYKLEILTKRNLEEQLLTLIKGYESNAFIISYEPRRFSGGYILKNMRKNKMKK</sequence>
<keyword evidence="2 6" id="KW-1003">Cell membrane</keyword>
<evidence type="ECO:0000313" key="9">
    <source>
        <dbReference type="EMBL" id="MBD3110464.1"/>
    </source>
</evidence>
<dbReference type="NCBIfam" id="NF003194">
    <property type="entry name" value="PRK04164.1-5"/>
    <property type="match status" value="1"/>
</dbReference>
<dbReference type="InterPro" id="IPR019264">
    <property type="entry name" value="DUF2179"/>
</dbReference>
<evidence type="ECO:0000256" key="4">
    <source>
        <dbReference type="ARBA" id="ARBA00022989"/>
    </source>
</evidence>
<dbReference type="EMBL" id="JACXSI010000069">
    <property type="protein sequence ID" value="MBD3110464.1"/>
    <property type="molecule type" value="Genomic_DNA"/>
</dbReference>
<comment type="subcellular location">
    <subcellularLocation>
        <location evidence="1 6">Cell membrane</location>
        <topology evidence="1 6">Multi-pass membrane protein</topology>
    </subcellularLocation>
</comment>
<keyword evidence="5 6" id="KW-0472">Membrane</keyword>
<evidence type="ECO:0000256" key="6">
    <source>
        <dbReference type="HAMAP-Rule" id="MF_01515"/>
    </source>
</evidence>
<comment type="caution">
    <text evidence="9">The sequence shown here is derived from an EMBL/GenBank/DDBJ whole genome shotgun (WGS) entry which is preliminary data.</text>
</comment>
<dbReference type="Pfam" id="PF10035">
    <property type="entry name" value="DUF2179"/>
    <property type="match status" value="1"/>
</dbReference>
<dbReference type="Pfam" id="PF18955">
    <property type="entry name" value="DUF5698"/>
    <property type="match status" value="1"/>
</dbReference>
<evidence type="ECO:0000259" key="7">
    <source>
        <dbReference type="Pfam" id="PF10035"/>
    </source>
</evidence>
<evidence type="ECO:0000256" key="3">
    <source>
        <dbReference type="ARBA" id="ARBA00022692"/>
    </source>
</evidence>
<proteinExistence type="inferred from homology"/>
<dbReference type="InterPro" id="IPR044035">
    <property type="entry name" value="DUF5698"/>
</dbReference>
<feature type="transmembrane region" description="Helical" evidence="6">
    <location>
        <begin position="58"/>
        <end position="76"/>
    </location>
</feature>
<evidence type="ECO:0000259" key="8">
    <source>
        <dbReference type="Pfam" id="PF18955"/>
    </source>
</evidence>
<evidence type="ECO:0000256" key="2">
    <source>
        <dbReference type="ARBA" id="ARBA00022475"/>
    </source>
</evidence>
<keyword evidence="10" id="KW-1185">Reference proteome</keyword>
<name>A0A927D0I3_9BACI</name>
<feature type="domain" description="DUF5698" evidence="8">
    <location>
        <begin position="19"/>
        <end position="76"/>
    </location>
</feature>
<evidence type="ECO:0000256" key="1">
    <source>
        <dbReference type="ARBA" id="ARBA00004651"/>
    </source>
</evidence>
<dbReference type="GO" id="GO:0005886">
    <property type="term" value="C:plasma membrane"/>
    <property type="evidence" value="ECO:0007669"/>
    <property type="project" value="UniProtKB-SubCell"/>
</dbReference>
<dbReference type="AlphaFoldDB" id="A0A927D0I3"/>
<accession>A0A927D0I3</accession>
<keyword evidence="3 6" id="KW-0812">Transmembrane</keyword>
<protein>
    <recommendedName>
        <fullName evidence="6">UPF0316 protein IEO70_19235</fullName>
    </recommendedName>
</protein>
<dbReference type="PANTHER" id="PTHR40060:SF1">
    <property type="entry name" value="UPF0316 PROTEIN YEBE"/>
    <property type="match status" value="1"/>
</dbReference>
<dbReference type="Proteomes" id="UP000602076">
    <property type="component" value="Unassembled WGS sequence"/>
</dbReference>
<dbReference type="PANTHER" id="PTHR40060">
    <property type="entry name" value="UPF0316 PROTEIN YEBE"/>
    <property type="match status" value="1"/>
</dbReference>
<dbReference type="InterPro" id="IPR022930">
    <property type="entry name" value="UPF0316"/>
</dbReference>
<dbReference type="CDD" id="cd16381">
    <property type="entry name" value="YitT_C_like_1"/>
    <property type="match status" value="1"/>
</dbReference>
<comment type="similarity">
    <text evidence="6">Belongs to the UPF0316 family.</text>
</comment>
<dbReference type="RefSeq" id="WP_190999993.1">
    <property type="nucleotide sequence ID" value="NZ_JACXSI010000069.1"/>
</dbReference>
<reference evidence="9" key="1">
    <citation type="submission" date="2020-09" db="EMBL/GenBank/DDBJ databases">
        <title>Bacillus faecalis sp. nov., a moderately halophilic bacterium isolated from cow faeces.</title>
        <authorList>
            <person name="Jiang L."/>
            <person name="Lee J."/>
        </authorList>
    </citation>
    <scope>NUCLEOTIDE SEQUENCE</scope>
    <source>
        <strain evidence="9">AGMB 02131</strain>
    </source>
</reference>
<feature type="domain" description="DUF2179" evidence="7">
    <location>
        <begin position="109"/>
        <end position="161"/>
    </location>
</feature>
<evidence type="ECO:0000313" key="10">
    <source>
        <dbReference type="Proteomes" id="UP000602076"/>
    </source>
</evidence>
<evidence type="ECO:0000256" key="5">
    <source>
        <dbReference type="ARBA" id="ARBA00023136"/>
    </source>
</evidence>
<keyword evidence="4 6" id="KW-1133">Transmembrane helix</keyword>